<reference evidence="1 2" key="1">
    <citation type="submission" date="2020-08" db="EMBL/GenBank/DDBJ databases">
        <title>Sequencing the genomes of 1000 actinobacteria strains.</title>
        <authorList>
            <person name="Klenk H.-P."/>
        </authorList>
    </citation>
    <scope>NUCLEOTIDE SEQUENCE [LARGE SCALE GENOMIC DNA]</scope>
    <source>
        <strain evidence="1 2">DSM 45584</strain>
    </source>
</reference>
<gene>
    <name evidence="1" type="ORF">BJ970_007520</name>
</gene>
<evidence type="ECO:0000313" key="2">
    <source>
        <dbReference type="Proteomes" id="UP000584374"/>
    </source>
</evidence>
<keyword evidence="2" id="KW-1185">Reference proteome</keyword>
<comment type="caution">
    <text evidence="1">The sequence shown here is derived from an EMBL/GenBank/DDBJ whole genome shotgun (WGS) entry which is preliminary data.</text>
</comment>
<proteinExistence type="predicted"/>
<dbReference type="EMBL" id="JACHIW010000003">
    <property type="protein sequence ID" value="MBB5159920.1"/>
    <property type="molecule type" value="Genomic_DNA"/>
</dbReference>
<name>A0A840QIG9_9PSEU</name>
<sequence>MTDHAFVRQLAESRISRASPEVVVESIGHSKVSNTACGS</sequence>
<dbReference type="AlphaFoldDB" id="A0A840QIG9"/>
<protein>
    <submittedName>
        <fullName evidence="1">Uncharacterized protein</fullName>
    </submittedName>
</protein>
<dbReference type="Proteomes" id="UP000584374">
    <property type="component" value="Unassembled WGS sequence"/>
</dbReference>
<organism evidence="1 2">
    <name type="scientific">Saccharopolyspora phatthalungensis</name>
    <dbReference type="NCBI Taxonomy" id="664693"/>
    <lineage>
        <taxon>Bacteria</taxon>
        <taxon>Bacillati</taxon>
        <taxon>Actinomycetota</taxon>
        <taxon>Actinomycetes</taxon>
        <taxon>Pseudonocardiales</taxon>
        <taxon>Pseudonocardiaceae</taxon>
        <taxon>Saccharopolyspora</taxon>
    </lineage>
</organism>
<evidence type="ECO:0000313" key="1">
    <source>
        <dbReference type="EMBL" id="MBB5159920.1"/>
    </source>
</evidence>
<accession>A0A840QIG9</accession>